<sequence length="181" mass="20740">MGSYMTKDQNRPARIGGDRVERLPGGRGCYRRQREERNDLQESKVHRVSRYLDGLKLQIRDRIGVHVVKSVAKAKNLVIKVEGTERKEDKGPGKKVAESKEGQKAATNPYAKPILGKRFCCGQPGHRLNECPTRKHVNVVEREEEEPERDHDVKHLLHSCASQRVRIIASFHSWTFARLLI</sequence>
<protein>
    <submittedName>
        <fullName evidence="1">Uncharacterized protein</fullName>
    </submittedName>
</protein>
<accession>A0ACB9ZKV3</accession>
<organism evidence="1 2">
    <name type="scientific">Catharanthus roseus</name>
    <name type="common">Madagascar periwinkle</name>
    <name type="synonym">Vinca rosea</name>
    <dbReference type="NCBI Taxonomy" id="4058"/>
    <lineage>
        <taxon>Eukaryota</taxon>
        <taxon>Viridiplantae</taxon>
        <taxon>Streptophyta</taxon>
        <taxon>Embryophyta</taxon>
        <taxon>Tracheophyta</taxon>
        <taxon>Spermatophyta</taxon>
        <taxon>Magnoliopsida</taxon>
        <taxon>eudicotyledons</taxon>
        <taxon>Gunneridae</taxon>
        <taxon>Pentapetalae</taxon>
        <taxon>asterids</taxon>
        <taxon>lamiids</taxon>
        <taxon>Gentianales</taxon>
        <taxon>Apocynaceae</taxon>
        <taxon>Rauvolfioideae</taxon>
        <taxon>Vinceae</taxon>
        <taxon>Catharanthinae</taxon>
        <taxon>Catharanthus</taxon>
    </lineage>
</organism>
<name>A0ACB9ZKV3_CATRO</name>
<comment type="caution">
    <text evidence="1">The sequence shown here is derived from an EMBL/GenBank/DDBJ whole genome shotgun (WGS) entry which is preliminary data.</text>
</comment>
<keyword evidence="2" id="KW-1185">Reference proteome</keyword>
<evidence type="ECO:0000313" key="1">
    <source>
        <dbReference type="EMBL" id="KAI5648060.1"/>
    </source>
</evidence>
<proteinExistence type="predicted"/>
<gene>
    <name evidence="1" type="ORF">M9H77_34065</name>
</gene>
<evidence type="ECO:0000313" key="2">
    <source>
        <dbReference type="Proteomes" id="UP001060085"/>
    </source>
</evidence>
<dbReference type="EMBL" id="CM044708">
    <property type="protein sequence ID" value="KAI5648060.1"/>
    <property type="molecule type" value="Genomic_DNA"/>
</dbReference>
<reference evidence="2" key="1">
    <citation type="journal article" date="2023" name="Nat. Plants">
        <title>Single-cell RNA sequencing provides a high-resolution roadmap for understanding the multicellular compartmentation of specialized metabolism.</title>
        <authorList>
            <person name="Sun S."/>
            <person name="Shen X."/>
            <person name="Li Y."/>
            <person name="Li Y."/>
            <person name="Wang S."/>
            <person name="Li R."/>
            <person name="Zhang H."/>
            <person name="Shen G."/>
            <person name="Guo B."/>
            <person name="Wei J."/>
            <person name="Xu J."/>
            <person name="St-Pierre B."/>
            <person name="Chen S."/>
            <person name="Sun C."/>
        </authorList>
    </citation>
    <scope>NUCLEOTIDE SEQUENCE [LARGE SCALE GENOMIC DNA]</scope>
</reference>
<dbReference type="Proteomes" id="UP001060085">
    <property type="component" value="Linkage Group LG08"/>
</dbReference>